<gene>
    <name evidence="2" type="ORF">SDC9_209130</name>
</gene>
<accession>A0A645JP81</accession>
<evidence type="ECO:0000313" key="2">
    <source>
        <dbReference type="EMBL" id="MPN61393.1"/>
    </source>
</evidence>
<name>A0A645JP81_9ZZZZ</name>
<reference evidence="2" key="1">
    <citation type="submission" date="2019-08" db="EMBL/GenBank/DDBJ databases">
        <authorList>
            <person name="Kucharzyk K."/>
            <person name="Murdoch R.W."/>
            <person name="Higgins S."/>
            <person name="Loffler F."/>
        </authorList>
    </citation>
    <scope>NUCLEOTIDE SEQUENCE</scope>
</reference>
<organism evidence="2">
    <name type="scientific">bioreactor metagenome</name>
    <dbReference type="NCBI Taxonomy" id="1076179"/>
    <lineage>
        <taxon>unclassified sequences</taxon>
        <taxon>metagenomes</taxon>
        <taxon>ecological metagenomes</taxon>
    </lineage>
</organism>
<sequence length="73" mass="8550">MCQPDRRPDADRGQHLRQPEIHEELPEQSAHVQLPARQPRDNTWTGTLTVLARSRHRYGKLSIKTRPQVTSNW</sequence>
<protein>
    <submittedName>
        <fullName evidence="2">Uncharacterized protein</fullName>
    </submittedName>
</protein>
<comment type="caution">
    <text evidence="2">The sequence shown here is derived from an EMBL/GenBank/DDBJ whole genome shotgun (WGS) entry which is preliminary data.</text>
</comment>
<proteinExistence type="predicted"/>
<evidence type="ECO:0000256" key="1">
    <source>
        <dbReference type="SAM" id="MobiDB-lite"/>
    </source>
</evidence>
<feature type="region of interest" description="Disordered" evidence="1">
    <location>
        <begin position="23"/>
        <end position="45"/>
    </location>
</feature>
<dbReference type="EMBL" id="VSSQ01137949">
    <property type="protein sequence ID" value="MPN61393.1"/>
    <property type="molecule type" value="Genomic_DNA"/>
</dbReference>
<dbReference type="AlphaFoldDB" id="A0A645JP81"/>